<dbReference type="AlphaFoldDB" id="A0A6D2JC92"/>
<dbReference type="Pfam" id="PF03732">
    <property type="entry name" value="Retrotrans_gag"/>
    <property type="match status" value="1"/>
</dbReference>
<organism evidence="3 4">
    <name type="scientific">Microthlaspi erraticum</name>
    <dbReference type="NCBI Taxonomy" id="1685480"/>
    <lineage>
        <taxon>Eukaryota</taxon>
        <taxon>Viridiplantae</taxon>
        <taxon>Streptophyta</taxon>
        <taxon>Embryophyta</taxon>
        <taxon>Tracheophyta</taxon>
        <taxon>Spermatophyta</taxon>
        <taxon>Magnoliopsida</taxon>
        <taxon>eudicotyledons</taxon>
        <taxon>Gunneridae</taxon>
        <taxon>Pentapetalae</taxon>
        <taxon>rosids</taxon>
        <taxon>malvids</taxon>
        <taxon>Brassicales</taxon>
        <taxon>Brassicaceae</taxon>
        <taxon>Coluteocarpeae</taxon>
        <taxon>Microthlaspi</taxon>
    </lineage>
</organism>
<dbReference type="PANTHER" id="PTHR33223:SF10">
    <property type="entry name" value="AMINOTRANSFERASE-LIKE PLANT MOBILE DOMAIN-CONTAINING PROTEIN"/>
    <property type="match status" value="1"/>
</dbReference>
<name>A0A6D2JC92_9BRAS</name>
<feature type="region of interest" description="Disordered" evidence="1">
    <location>
        <begin position="63"/>
        <end position="98"/>
    </location>
</feature>
<feature type="domain" description="Retrotransposon gag" evidence="2">
    <location>
        <begin position="232"/>
        <end position="320"/>
    </location>
</feature>
<dbReference type="InterPro" id="IPR005162">
    <property type="entry name" value="Retrotrans_gag_dom"/>
</dbReference>
<accession>A0A6D2JC92</accession>
<keyword evidence="4" id="KW-1185">Reference proteome</keyword>
<evidence type="ECO:0000259" key="2">
    <source>
        <dbReference type="Pfam" id="PF03732"/>
    </source>
</evidence>
<sequence length="380" mass="42846">MRHHSCHQTLIPPMTSLKSSSKRDEAPPRALVIQTLIPPMTSLNSSSKRDEAPLRAHVFQTLVPPMSSPMSSLNIPNSSKSEIGSQPTERLPSPPPKLSARTVVNGNYQQFPATNDLVDRAQFHRANDPTDLARLTKANSSSNRALSHPIPANRIPVDPRNLLDCESFERFQDQTNLAFRQANSTFNQAMSSIPDIDKNTPVIAIHELISELFISKFFELNFPEEIEAASCQLFAENLAGPAKNWFATLDENSIDTFDQLLSVFINQYSIFIEPEVSEADLWTLSQAPNESLRSYVNRFKAIIAKIENPNEAVALLAFRNNLWYKSKFREELIVRPPVSLDDALRCALTFATLEEEITLLLEKYRKGNYHNILSPLRAQF</sequence>
<dbReference type="EMBL" id="CACVBM020001237">
    <property type="protein sequence ID" value="CAA7040917.1"/>
    <property type="molecule type" value="Genomic_DNA"/>
</dbReference>
<proteinExistence type="predicted"/>
<dbReference type="Proteomes" id="UP000467841">
    <property type="component" value="Unassembled WGS sequence"/>
</dbReference>
<gene>
    <name evidence="3" type="ORF">MERR_LOCUS28152</name>
</gene>
<reference evidence="3" key="1">
    <citation type="submission" date="2020-01" db="EMBL/GenBank/DDBJ databases">
        <authorList>
            <person name="Mishra B."/>
        </authorList>
    </citation>
    <scope>NUCLEOTIDE SEQUENCE [LARGE SCALE GENOMIC DNA]</scope>
</reference>
<protein>
    <recommendedName>
        <fullName evidence="2">Retrotransposon gag domain-containing protein</fullName>
    </recommendedName>
</protein>
<evidence type="ECO:0000313" key="4">
    <source>
        <dbReference type="Proteomes" id="UP000467841"/>
    </source>
</evidence>
<evidence type="ECO:0000313" key="3">
    <source>
        <dbReference type="EMBL" id="CAA7040917.1"/>
    </source>
</evidence>
<feature type="region of interest" description="Disordered" evidence="1">
    <location>
        <begin position="1"/>
        <end position="27"/>
    </location>
</feature>
<evidence type="ECO:0000256" key="1">
    <source>
        <dbReference type="SAM" id="MobiDB-lite"/>
    </source>
</evidence>
<dbReference type="PANTHER" id="PTHR33223">
    <property type="entry name" value="CCHC-TYPE DOMAIN-CONTAINING PROTEIN"/>
    <property type="match status" value="1"/>
</dbReference>
<feature type="compositionally biased region" description="Low complexity" evidence="1">
    <location>
        <begin position="64"/>
        <end position="79"/>
    </location>
</feature>
<comment type="caution">
    <text evidence="3">The sequence shown here is derived from an EMBL/GenBank/DDBJ whole genome shotgun (WGS) entry which is preliminary data.</text>
</comment>